<evidence type="ECO:0000313" key="3">
    <source>
        <dbReference type="EMBL" id="EXY89250.1"/>
    </source>
</evidence>
<evidence type="ECO:0000313" key="5">
    <source>
        <dbReference type="Proteomes" id="UP000020773"/>
    </source>
</evidence>
<name>A0A015X9D0_BACFG</name>
<proteinExistence type="predicted"/>
<comment type="caution">
    <text evidence="3">The sequence shown here is derived from an EMBL/GenBank/DDBJ whole genome shotgun (WGS) entry which is preliminary data.</text>
</comment>
<evidence type="ECO:0000313" key="2">
    <source>
        <dbReference type="EMBL" id="EXY87615.1"/>
    </source>
</evidence>
<dbReference type="EMBL" id="JGDB01000400">
    <property type="protein sequence ID" value="EXY87615.1"/>
    <property type="molecule type" value="Genomic_DNA"/>
</dbReference>
<sequence length="216" mass="25981">MDLKEQLKSLSVQDRKELLKQLQQEEKENKRNRRDAYEGLRAQFMLEVKNRLFPVVDDVKAFRDWVEKEAASFRDLMRDYGQLRKDDQASFTIVDGDMKLEVRSNKVKSFDERANLAAERLVDYLKRYAMSRELGTDDPMYQLGMTMIERNRQGDLDYKSVSKLYELEDRFDSEYTEIMDLFRESNVVYKTAVNYYFHKRDENGVWRRIEPSFCRL</sequence>
<protein>
    <recommendedName>
        <fullName evidence="6">DUF3164 family protein</fullName>
    </recommendedName>
</protein>
<gene>
    <name evidence="4" type="ORF">M125_4057</name>
    <name evidence="3" type="ORF">M125_4105</name>
    <name evidence="2" type="ORF">M125_5749</name>
</gene>
<evidence type="ECO:0000313" key="4">
    <source>
        <dbReference type="EMBL" id="EXY89268.1"/>
    </source>
</evidence>
<accession>A0A015X9D0</accession>
<reference evidence="3 5" key="1">
    <citation type="submission" date="2014-02" db="EMBL/GenBank/DDBJ databases">
        <authorList>
            <person name="Sears C."/>
            <person name="Carroll K."/>
            <person name="Sack B.R."/>
            <person name="Qadri F."/>
            <person name="Myers L.L."/>
            <person name="Chung G.-T."/>
            <person name="Escheverria P."/>
            <person name="Fraser C.M."/>
            <person name="Sadzewicz L."/>
            <person name="Shefchek K.A."/>
            <person name="Tallon L."/>
            <person name="Das S.P."/>
            <person name="Daugherty S."/>
            <person name="Mongodin E.F."/>
        </authorList>
    </citation>
    <scope>NUCLEOTIDE SEQUENCE [LARGE SCALE GENOMIC DNA]</scope>
    <source>
        <strain evidence="3">3998T</strain>
        <strain evidence="5">3998T(B)3</strain>
    </source>
</reference>
<evidence type="ECO:0008006" key="6">
    <source>
        <dbReference type="Google" id="ProtNLM"/>
    </source>
</evidence>
<dbReference type="RefSeq" id="WP_042971666.1">
    <property type="nucleotide sequence ID" value="NZ_JGDB01000255.1"/>
</dbReference>
<organism evidence="3 5">
    <name type="scientific">Bacteroides fragilis str. 3998T(B)3</name>
    <dbReference type="NCBI Taxonomy" id="1339316"/>
    <lineage>
        <taxon>Bacteria</taxon>
        <taxon>Pseudomonadati</taxon>
        <taxon>Bacteroidota</taxon>
        <taxon>Bacteroidia</taxon>
        <taxon>Bacteroidales</taxon>
        <taxon>Bacteroidaceae</taxon>
        <taxon>Bacteroides</taxon>
    </lineage>
</organism>
<feature type="coiled-coil region" evidence="1">
    <location>
        <begin position="8"/>
        <end position="40"/>
    </location>
</feature>
<dbReference type="Proteomes" id="UP000020773">
    <property type="component" value="Unassembled WGS sequence"/>
</dbReference>
<dbReference type="EMBL" id="JGDB01000255">
    <property type="protein sequence ID" value="EXY89268.1"/>
    <property type="molecule type" value="Genomic_DNA"/>
</dbReference>
<dbReference type="Pfam" id="PF11363">
    <property type="entry name" value="DUF3164"/>
    <property type="match status" value="1"/>
</dbReference>
<dbReference type="InterPro" id="IPR021505">
    <property type="entry name" value="Phage_B3_Orf6"/>
</dbReference>
<dbReference type="PATRIC" id="fig|1339316.3.peg.3838"/>
<evidence type="ECO:0000256" key="1">
    <source>
        <dbReference type="SAM" id="Coils"/>
    </source>
</evidence>
<dbReference type="AlphaFoldDB" id="A0A015X9D0"/>
<keyword evidence="1" id="KW-0175">Coiled coil</keyword>
<dbReference type="EMBL" id="JGDB01000256">
    <property type="protein sequence ID" value="EXY89250.1"/>
    <property type="molecule type" value="Genomic_DNA"/>
</dbReference>